<organism evidence="1 2">
    <name type="scientific">Citrullus colocynthis</name>
    <name type="common">colocynth</name>
    <dbReference type="NCBI Taxonomy" id="252529"/>
    <lineage>
        <taxon>Eukaryota</taxon>
        <taxon>Viridiplantae</taxon>
        <taxon>Streptophyta</taxon>
        <taxon>Embryophyta</taxon>
        <taxon>Tracheophyta</taxon>
        <taxon>Spermatophyta</taxon>
        <taxon>Magnoliopsida</taxon>
        <taxon>eudicotyledons</taxon>
        <taxon>Gunneridae</taxon>
        <taxon>Pentapetalae</taxon>
        <taxon>rosids</taxon>
        <taxon>fabids</taxon>
        <taxon>Cucurbitales</taxon>
        <taxon>Cucurbitaceae</taxon>
        <taxon>Benincaseae</taxon>
        <taxon>Citrullus</taxon>
    </lineage>
</organism>
<dbReference type="EMBL" id="OZ021737">
    <property type="protein sequence ID" value="CAK9317248.1"/>
    <property type="molecule type" value="Genomic_DNA"/>
</dbReference>
<evidence type="ECO:0000313" key="2">
    <source>
        <dbReference type="Proteomes" id="UP001642487"/>
    </source>
</evidence>
<evidence type="ECO:0008006" key="3">
    <source>
        <dbReference type="Google" id="ProtNLM"/>
    </source>
</evidence>
<proteinExistence type="predicted"/>
<dbReference type="Proteomes" id="UP001642487">
    <property type="component" value="Chromosome 3"/>
</dbReference>
<keyword evidence="2" id="KW-1185">Reference proteome</keyword>
<name>A0ABP0Y9T8_9ROSI</name>
<gene>
    <name evidence="1" type="ORF">CITCOLO1_LOCUS9150</name>
</gene>
<sequence length="121" mass="13847">MVPEYVSGRSNFRDIPALFVSQKLSGLNFTESNCNRALQEDRSTSLLTRFLIQIECSGHYQIESAFSILKFLLLSQRCKVGFIHLSGLYSDVIMEGNARHFSQVVATRKRRDAFEGYVDKF</sequence>
<reference evidence="1 2" key="1">
    <citation type="submission" date="2024-03" db="EMBL/GenBank/DDBJ databases">
        <authorList>
            <person name="Gkanogiannis A."/>
            <person name="Becerra Lopez-Lavalle L."/>
        </authorList>
    </citation>
    <scope>NUCLEOTIDE SEQUENCE [LARGE SCALE GENOMIC DNA]</scope>
</reference>
<accession>A0ABP0Y9T8</accession>
<protein>
    <recommendedName>
        <fullName evidence="3">Transposase</fullName>
    </recommendedName>
</protein>
<evidence type="ECO:0000313" key="1">
    <source>
        <dbReference type="EMBL" id="CAK9317248.1"/>
    </source>
</evidence>